<dbReference type="Proteomes" id="UP000051952">
    <property type="component" value="Unassembled WGS sequence"/>
</dbReference>
<feature type="non-terminal residue" evidence="1">
    <location>
        <position position="1"/>
    </location>
</feature>
<dbReference type="OrthoDB" id="270449at2759"/>
<organism evidence="1 2">
    <name type="scientific">Bodo saltans</name>
    <name type="common">Flagellated protozoan</name>
    <dbReference type="NCBI Taxonomy" id="75058"/>
    <lineage>
        <taxon>Eukaryota</taxon>
        <taxon>Discoba</taxon>
        <taxon>Euglenozoa</taxon>
        <taxon>Kinetoplastea</taxon>
        <taxon>Metakinetoplastina</taxon>
        <taxon>Eubodonida</taxon>
        <taxon>Bodonidae</taxon>
        <taxon>Bodo</taxon>
    </lineage>
</organism>
<sequence length="192" mass="21315">FVPMHWYFSRNRRPVIVHAEGLYFGGKSEERSISVLKQIISAFQGFEKVVVIDVHSGLGPEGVDTFMVDSEARADEARAVFADPKAFAMDYPSSKNGGASAGYLARGMLNLSPILGKNTIYVTEEFGTVPGVFVARALILENAAFQHAKGSYIHRVTQDWLRDAFYPQKISFKKSILKRGRAAFDAAWNYTA</sequence>
<dbReference type="VEuPathDB" id="TriTrypDB:BSAL_66165"/>
<name>A0A0S4IPC6_BODSA</name>
<accession>A0A0S4IPC6</accession>
<dbReference type="InterPro" id="IPR021259">
    <property type="entry name" value="DUF2817"/>
</dbReference>
<proteinExistence type="predicted"/>
<evidence type="ECO:0000313" key="1">
    <source>
        <dbReference type="EMBL" id="CUF83679.1"/>
    </source>
</evidence>
<protein>
    <recommendedName>
        <fullName evidence="3">DUF2817 domain-containing protein</fullName>
    </recommendedName>
</protein>
<evidence type="ECO:0000313" key="2">
    <source>
        <dbReference type="Proteomes" id="UP000051952"/>
    </source>
</evidence>
<reference evidence="2" key="1">
    <citation type="submission" date="2015-09" db="EMBL/GenBank/DDBJ databases">
        <authorList>
            <consortium name="Pathogen Informatics"/>
        </authorList>
    </citation>
    <scope>NUCLEOTIDE SEQUENCE [LARGE SCALE GENOMIC DNA]</scope>
    <source>
        <strain evidence="2">Lake Konstanz</strain>
    </source>
</reference>
<keyword evidence="2" id="KW-1185">Reference proteome</keyword>
<dbReference type="EMBL" id="CYKH01000420">
    <property type="protein sequence ID" value="CUF83679.1"/>
    <property type="molecule type" value="Genomic_DNA"/>
</dbReference>
<evidence type="ECO:0008006" key="3">
    <source>
        <dbReference type="Google" id="ProtNLM"/>
    </source>
</evidence>
<dbReference type="AlphaFoldDB" id="A0A0S4IPC6"/>
<gene>
    <name evidence="1" type="ORF">BSAL_66165</name>
</gene>
<dbReference type="Pfam" id="PF10994">
    <property type="entry name" value="DUF2817"/>
    <property type="match status" value="1"/>
</dbReference>
<dbReference type="OMA" id="TAFNCAW"/>